<evidence type="ECO:0000256" key="2">
    <source>
        <dbReference type="SAM" id="SignalP"/>
    </source>
</evidence>
<feature type="region of interest" description="Disordered" evidence="1">
    <location>
        <begin position="35"/>
        <end position="113"/>
    </location>
</feature>
<proteinExistence type="predicted"/>
<reference evidence="3 4" key="1">
    <citation type="submission" date="2016-10" db="EMBL/GenBank/DDBJ databases">
        <authorList>
            <person name="de Groot N.N."/>
        </authorList>
    </citation>
    <scope>NUCLEOTIDE SEQUENCE [LARGE SCALE GENOMIC DNA]</scope>
    <source>
        <strain evidence="3 4">DSM 22024</strain>
    </source>
</reference>
<evidence type="ECO:0000313" key="4">
    <source>
        <dbReference type="Proteomes" id="UP000198983"/>
    </source>
</evidence>
<feature type="chain" id="PRO_5038873135" evidence="2">
    <location>
        <begin position="39"/>
        <end position="207"/>
    </location>
</feature>
<dbReference type="Proteomes" id="UP000198983">
    <property type="component" value="Chromosome I"/>
</dbReference>
<sequence>MRSPSAGPVRPNRPNRPVRTAAVLAALAVLTLSTSCGAGTTVEAGDRPDSPTATKSAAPTPSATESARPTPSATSSPGSTRRPGGEGGKGGKGGKGGDRPGMPPATPPGENWQPLIRVDAVDGTPAVRTLKVHYALPTPCSPGLRRAEVTERPDAVVIKLHRDPPGRSDVICAQVIKEQSVEVHLDTPVGARPLVDGSSGRVVKLRG</sequence>
<gene>
    <name evidence="3" type="ORF">SAMN04489717_4908</name>
</gene>
<protein>
    <submittedName>
        <fullName evidence="3">Uncharacterized protein</fullName>
    </submittedName>
</protein>
<evidence type="ECO:0000313" key="3">
    <source>
        <dbReference type="EMBL" id="SDT06726.1"/>
    </source>
</evidence>
<accession>A0A1H1XDG3</accession>
<dbReference type="EMBL" id="LT629732">
    <property type="protein sequence ID" value="SDT06726.1"/>
    <property type="molecule type" value="Genomic_DNA"/>
</dbReference>
<keyword evidence="4" id="KW-1185">Reference proteome</keyword>
<feature type="compositionally biased region" description="Gly residues" evidence="1">
    <location>
        <begin position="85"/>
        <end position="94"/>
    </location>
</feature>
<name>A0A1H1XDG3_9ACTN</name>
<dbReference type="OrthoDB" id="3830613at2"/>
<feature type="signal peptide" evidence="2">
    <location>
        <begin position="1"/>
        <end position="38"/>
    </location>
</feature>
<keyword evidence="2" id="KW-0732">Signal</keyword>
<dbReference type="RefSeq" id="WP_092655913.1">
    <property type="nucleotide sequence ID" value="NZ_LT629732.1"/>
</dbReference>
<evidence type="ECO:0000256" key="1">
    <source>
        <dbReference type="SAM" id="MobiDB-lite"/>
    </source>
</evidence>
<organism evidence="3 4">
    <name type="scientific">Actinopolymorpha singaporensis</name>
    <dbReference type="NCBI Taxonomy" id="117157"/>
    <lineage>
        <taxon>Bacteria</taxon>
        <taxon>Bacillati</taxon>
        <taxon>Actinomycetota</taxon>
        <taxon>Actinomycetes</taxon>
        <taxon>Propionibacteriales</taxon>
        <taxon>Actinopolymorphaceae</taxon>
        <taxon>Actinopolymorpha</taxon>
    </lineage>
</organism>
<dbReference type="AlphaFoldDB" id="A0A1H1XDG3"/>
<feature type="compositionally biased region" description="Low complexity" evidence="1">
    <location>
        <begin position="50"/>
        <end position="82"/>
    </location>
</feature>